<gene>
    <name evidence="1" type="ORF">SI7747_UN021344</name>
</gene>
<evidence type="ECO:0000313" key="2">
    <source>
        <dbReference type="Proteomes" id="UP001189122"/>
    </source>
</evidence>
<dbReference type="EMBL" id="CACRZD030000193">
    <property type="protein sequence ID" value="CAA6674986.1"/>
    <property type="molecule type" value="Genomic_DNA"/>
</dbReference>
<comment type="caution">
    <text evidence="1">The sequence shown here is derived from an EMBL/GenBank/DDBJ whole genome shotgun (WGS) entry which is preliminary data.</text>
</comment>
<name>A0ABN7EAR1_SPIIN</name>
<evidence type="ECO:0000313" key="1">
    <source>
        <dbReference type="EMBL" id="CAA6674986.1"/>
    </source>
</evidence>
<sequence>MAACALFSSYENVEIECPRYKGLMIMNDRVNPPQLIAENSWPERTPQPPTYTAHYNNYNNHNYKRGNLRTEIKRMKMLMGGNHSKLYNT</sequence>
<proteinExistence type="predicted"/>
<dbReference type="Proteomes" id="UP001189122">
    <property type="component" value="Unassembled WGS sequence"/>
</dbReference>
<accession>A0ABN7EAR1</accession>
<protein>
    <submittedName>
        <fullName evidence="1">Uncharacterized protein</fullName>
    </submittedName>
</protein>
<reference evidence="2" key="1">
    <citation type="journal article" date="2020" name="Sci. Rep.">
        <title>Chromosome-scale genome assembly for the duckweed Spirodela intermedia, integrating cytogenetic maps, PacBio and Oxford Nanopore libraries.</title>
        <authorList>
            <person name="Hoang P.T.N."/>
            <person name="Fiebig A."/>
            <person name="Novak P."/>
            <person name="Macas J."/>
            <person name="Cao H.X."/>
            <person name="Stepanenko A."/>
            <person name="Chen G."/>
            <person name="Borisjuk N."/>
            <person name="Scholz U."/>
            <person name="Schubert I."/>
        </authorList>
    </citation>
    <scope>NUCLEOTIDE SEQUENCE [LARGE SCALE GENOMIC DNA]</scope>
</reference>
<keyword evidence="2" id="KW-1185">Reference proteome</keyword>
<organism evidence="1 2">
    <name type="scientific">Spirodela intermedia</name>
    <name type="common">Intermediate duckweed</name>
    <dbReference type="NCBI Taxonomy" id="51605"/>
    <lineage>
        <taxon>Eukaryota</taxon>
        <taxon>Viridiplantae</taxon>
        <taxon>Streptophyta</taxon>
        <taxon>Embryophyta</taxon>
        <taxon>Tracheophyta</taxon>
        <taxon>Spermatophyta</taxon>
        <taxon>Magnoliopsida</taxon>
        <taxon>Liliopsida</taxon>
        <taxon>Araceae</taxon>
        <taxon>Lemnoideae</taxon>
        <taxon>Spirodela</taxon>
    </lineage>
</organism>